<gene>
    <name evidence="4" type="ORF">DXC51_04020</name>
</gene>
<dbReference type="RefSeq" id="WP_021635931.1">
    <property type="nucleotide sequence ID" value="NZ_CANNOQ010000378.1"/>
</dbReference>
<dbReference type="InterPro" id="IPR045039">
    <property type="entry name" value="NSI-like"/>
</dbReference>
<dbReference type="PROSITE" id="PS51186">
    <property type="entry name" value="GNAT"/>
    <property type="match status" value="1"/>
</dbReference>
<protein>
    <submittedName>
        <fullName evidence="4">N-acetyltransferase</fullName>
    </submittedName>
</protein>
<dbReference type="InterPro" id="IPR000182">
    <property type="entry name" value="GNAT_dom"/>
</dbReference>
<evidence type="ECO:0000256" key="2">
    <source>
        <dbReference type="ARBA" id="ARBA00023315"/>
    </source>
</evidence>
<evidence type="ECO:0000256" key="1">
    <source>
        <dbReference type="ARBA" id="ARBA00022679"/>
    </source>
</evidence>
<dbReference type="PANTHER" id="PTHR43626">
    <property type="entry name" value="ACYL-COA N-ACYLTRANSFERASE"/>
    <property type="match status" value="1"/>
</dbReference>
<dbReference type="PANTHER" id="PTHR43626:SF4">
    <property type="entry name" value="GCN5-RELATED N-ACETYLTRANSFERASE 2, CHLOROPLASTIC"/>
    <property type="match status" value="1"/>
</dbReference>
<comment type="caution">
    <text evidence="4">The sequence shown here is derived from an EMBL/GenBank/DDBJ whole genome shotgun (WGS) entry which is preliminary data.</text>
</comment>
<dbReference type="AlphaFoldDB" id="A0A3E3IAZ6"/>
<evidence type="ECO:0000313" key="4">
    <source>
        <dbReference type="EMBL" id="RGE64244.1"/>
    </source>
</evidence>
<dbReference type="Gene3D" id="3.40.630.30">
    <property type="match status" value="1"/>
</dbReference>
<name>A0A3E3IAZ6_9FIRM</name>
<dbReference type="CDD" id="cd04301">
    <property type="entry name" value="NAT_SF"/>
    <property type="match status" value="1"/>
</dbReference>
<keyword evidence="2" id="KW-0012">Acyltransferase</keyword>
<accession>A0A3E3IAZ6</accession>
<dbReference type="SUPFAM" id="SSF55729">
    <property type="entry name" value="Acyl-CoA N-acyltransferases (Nat)"/>
    <property type="match status" value="1"/>
</dbReference>
<keyword evidence="1 4" id="KW-0808">Transferase</keyword>
<evidence type="ECO:0000259" key="3">
    <source>
        <dbReference type="PROSITE" id="PS51186"/>
    </source>
</evidence>
<dbReference type="Pfam" id="PF13508">
    <property type="entry name" value="Acetyltransf_7"/>
    <property type="match status" value="1"/>
</dbReference>
<dbReference type="GO" id="GO:0008080">
    <property type="term" value="F:N-acetyltransferase activity"/>
    <property type="evidence" value="ECO:0007669"/>
    <property type="project" value="InterPro"/>
</dbReference>
<proteinExistence type="predicted"/>
<evidence type="ECO:0000313" key="5">
    <source>
        <dbReference type="Proteomes" id="UP000260812"/>
    </source>
</evidence>
<feature type="domain" description="N-acetyltransferase" evidence="3">
    <location>
        <begin position="8"/>
        <end position="148"/>
    </location>
</feature>
<dbReference type="EMBL" id="QVLV01000002">
    <property type="protein sequence ID" value="RGE64244.1"/>
    <property type="molecule type" value="Genomic_DNA"/>
</dbReference>
<dbReference type="InterPro" id="IPR016181">
    <property type="entry name" value="Acyl_CoA_acyltransferase"/>
</dbReference>
<dbReference type="GeneID" id="97986074"/>
<reference evidence="4" key="1">
    <citation type="submission" date="2018-08" db="EMBL/GenBank/DDBJ databases">
        <title>A genome reference for cultivated species of the human gut microbiota.</title>
        <authorList>
            <person name="Zou Y."/>
            <person name="Xue W."/>
            <person name="Luo G."/>
        </authorList>
    </citation>
    <scope>NUCLEOTIDE SEQUENCE [LARGE SCALE GENOMIC DNA]</scope>
    <source>
        <strain evidence="4">TF05-5AC</strain>
    </source>
</reference>
<keyword evidence="5" id="KW-1185">Reference proteome</keyword>
<dbReference type="GO" id="GO:0005737">
    <property type="term" value="C:cytoplasm"/>
    <property type="evidence" value="ECO:0007669"/>
    <property type="project" value="TreeGrafter"/>
</dbReference>
<organism evidence="4 5">
    <name type="scientific">Eisenbergiella massiliensis</name>
    <dbReference type="NCBI Taxonomy" id="1720294"/>
    <lineage>
        <taxon>Bacteria</taxon>
        <taxon>Bacillati</taxon>
        <taxon>Bacillota</taxon>
        <taxon>Clostridia</taxon>
        <taxon>Lachnospirales</taxon>
        <taxon>Lachnospiraceae</taxon>
        <taxon>Eisenbergiella</taxon>
    </lineage>
</organism>
<dbReference type="Proteomes" id="UP000260812">
    <property type="component" value="Unassembled WGS sequence"/>
</dbReference>
<sequence length="151" mass="17424">MYQYYKGLLIREGIEGIAPELLRGLYEKIGWCGKELPQRQNEKFTEALRNSAWGFTVWNKEELVGMVRVVSDKVMVASVQDLMILPEYRRKGLGSFLISLCLQKLPCGNWSARTTPENYEFYRKCGFSMPDSQNVTMVYDGYMLAGKRGDR</sequence>